<dbReference type="VEuPathDB" id="FungiDB:FMAN_00140"/>
<feature type="compositionally biased region" description="Polar residues" evidence="3">
    <location>
        <begin position="276"/>
        <end position="291"/>
    </location>
</feature>
<dbReference type="GeneID" id="65079413"/>
<accession>A0A1L7U4M5</accession>
<feature type="region of interest" description="Disordered" evidence="3">
    <location>
        <begin position="196"/>
        <end position="292"/>
    </location>
</feature>
<keyword evidence="5" id="KW-1185">Reference proteome</keyword>
<dbReference type="PANTHER" id="PTHR48051:SF54">
    <property type="entry name" value="LEUCINE-RICH REPEAT-CONTAINING PROTEIN"/>
    <property type="match status" value="1"/>
</dbReference>
<feature type="compositionally biased region" description="Polar residues" evidence="3">
    <location>
        <begin position="254"/>
        <end position="267"/>
    </location>
</feature>
<comment type="caution">
    <text evidence="4">The sequence shown here is derived from an EMBL/GenBank/DDBJ whole genome shotgun (WGS) entry which is preliminary data.</text>
</comment>
<dbReference type="PANTHER" id="PTHR48051">
    <property type="match status" value="1"/>
</dbReference>
<organism evidence="4 5">
    <name type="scientific">Fusarium mangiferae</name>
    <name type="common">Mango malformation disease fungus</name>
    <dbReference type="NCBI Taxonomy" id="192010"/>
    <lineage>
        <taxon>Eukaryota</taxon>
        <taxon>Fungi</taxon>
        <taxon>Dikarya</taxon>
        <taxon>Ascomycota</taxon>
        <taxon>Pezizomycotina</taxon>
        <taxon>Sordariomycetes</taxon>
        <taxon>Hypocreomycetidae</taxon>
        <taxon>Hypocreales</taxon>
        <taxon>Nectriaceae</taxon>
        <taxon>Fusarium</taxon>
        <taxon>Fusarium fujikuroi species complex</taxon>
    </lineage>
</organism>
<dbReference type="Pfam" id="PF13855">
    <property type="entry name" value="LRR_8"/>
    <property type="match status" value="1"/>
</dbReference>
<dbReference type="InterPro" id="IPR050216">
    <property type="entry name" value="LRR_domain-containing"/>
</dbReference>
<dbReference type="GO" id="GO:0005737">
    <property type="term" value="C:cytoplasm"/>
    <property type="evidence" value="ECO:0007669"/>
    <property type="project" value="TreeGrafter"/>
</dbReference>
<dbReference type="SUPFAM" id="SSF52058">
    <property type="entry name" value="L domain-like"/>
    <property type="match status" value="1"/>
</dbReference>
<protein>
    <submittedName>
        <fullName evidence="4">Uncharacterized protein</fullName>
    </submittedName>
</protein>
<dbReference type="InterPro" id="IPR003591">
    <property type="entry name" value="Leu-rich_rpt_typical-subtyp"/>
</dbReference>
<feature type="region of interest" description="Disordered" evidence="3">
    <location>
        <begin position="514"/>
        <end position="560"/>
    </location>
</feature>
<dbReference type="AlphaFoldDB" id="A0A1L7U4M5"/>
<evidence type="ECO:0000256" key="1">
    <source>
        <dbReference type="ARBA" id="ARBA00022614"/>
    </source>
</evidence>
<dbReference type="RefSeq" id="XP_041687683.1">
    <property type="nucleotide sequence ID" value="XM_041821954.1"/>
</dbReference>
<dbReference type="Proteomes" id="UP000184255">
    <property type="component" value="Unassembled WGS sequence"/>
</dbReference>
<gene>
    <name evidence="4" type="ORF">FMAN_00140</name>
</gene>
<sequence>MSGLLVDQGVTIDLSHSGLSDSSADTLKNLNPNVERSVLPIIHAYIHLLTQSINRLALSHNRLSNIPPHLSLFTSLRYLNIRNNCIHTFPPVLLELSRLEILDLSRNKIEYLSDDISKMASLKVLAIQKNKIHHLPFCISEMTALLALKIDGNPLTPMLSRIVEAQYLEDASGSARDNESTDMAVTAEIKKFLKQEARPTASRPAPPTPQGSNQQFEPRQHFSKTSRARRFPIRVDGADLPTSRSIVSPKPHSKASSLQNKALSSPRITYHRQDEGSLSSNNSDGLQTPDPQNIRIRKDLSVTHANKRFGLQQIPQLPSTDRLSQHLRGLSLNTAMYPRAQSQEPKDHPFSSTGELLNIVPISRPNPRDPLLEMARTIFFSIHRIHWLIEALSDFTSDGDSRRSSLQMVAYNASLHLGELGEQIQIYATQGDEISKMKQNINQIRRACSVLTKAYVPICSQICRNIEVLVERAEGRFVSDLICSLYAGVMGLRAEFLCFQNQVTFQQTTELVSVKGQTRENPGGKSSPSIRKTGPGHAKRPSNDDVAPQEHPWTPPPPARTLTLDGESEVLHQLYTALCRLCKLIPETLPSTSRRFQAQIQNIKTQHSALDACSRVIRLSKTVKQSLELIHMNLSAPLRNLYYQLVDAWATFGGVVKSLNSQLSLDPDSRKGLQQIQQLVKEVMHCLGILPIETNANAAFNDSLPLTPQQASLGPAVQATISQSP</sequence>
<dbReference type="InterPro" id="IPR001611">
    <property type="entry name" value="Leu-rich_rpt"/>
</dbReference>
<dbReference type="SMART" id="SM00369">
    <property type="entry name" value="LRR_TYP"/>
    <property type="match status" value="3"/>
</dbReference>
<keyword evidence="2" id="KW-0677">Repeat</keyword>
<evidence type="ECO:0000256" key="2">
    <source>
        <dbReference type="ARBA" id="ARBA00022737"/>
    </source>
</evidence>
<dbReference type="InterPro" id="IPR019487">
    <property type="entry name" value="RAM_signalling_pathway_SOG2"/>
</dbReference>
<evidence type="ECO:0000256" key="3">
    <source>
        <dbReference type="SAM" id="MobiDB-lite"/>
    </source>
</evidence>
<dbReference type="EMBL" id="FCQH01000013">
    <property type="protein sequence ID" value="CVL02637.1"/>
    <property type="molecule type" value="Genomic_DNA"/>
</dbReference>
<dbReference type="Gene3D" id="3.80.10.10">
    <property type="entry name" value="Ribonuclease Inhibitor"/>
    <property type="match status" value="1"/>
</dbReference>
<evidence type="ECO:0000313" key="4">
    <source>
        <dbReference type="EMBL" id="CVL02637.1"/>
    </source>
</evidence>
<name>A0A1L7U4M5_FUSMA</name>
<feature type="compositionally biased region" description="Polar residues" evidence="3">
    <location>
        <begin position="514"/>
        <end position="530"/>
    </location>
</feature>
<feature type="compositionally biased region" description="Basic residues" evidence="3">
    <location>
        <begin position="221"/>
        <end position="232"/>
    </location>
</feature>
<keyword evidence="1" id="KW-0433">Leucine-rich repeat</keyword>
<dbReference type="InterPro" id="IPR032675">
    <property type="entry name" value="LRR_dom_sf"/>
</dbReference>
<reference evidence="5" key="1">
    <citation type="journal article" date="2016" name="Genome Biol. Evol.">
        <title>Comparative 'omics' of the Fusarium fujikuroi species complex highlights differences in genetic potential and metabolite synthesis.</title>
        <authorList>
            <person name="Niehaus E.-M."/>
            <person name="Muensterkoetter M."/>
            <person name="Proctor R.H."/>
            <person name="Brown D.W."/>
            <person name="Sharon A."/>
            <person name="Idan Y."/>
            <person name="Oren-Young L."/>
            <person name="Sieber C.M."/>
            <person name="Novak O."/>
            <person name="Pencik A."/>
            <person name="Tarkowska D."/>
            <person name="Hromadova K."/>
            <person name="Freeman S."/>
            <person name="Maymon M."/>
            <person name="Elazar M."/>
            <person name="Youssef S.A."/>
            <person name="El-Shabrawy E.S.M."/>
            <person name="Shalaby A.B.A."/>
            <person name="Houterman P."/>
            <person name="Brock N.L."/>
            <person name="Burkhardt I."/>
            <person name="Tsavkelova E.A."/>
            <person name="Dickschat J.S."/>
            <person name="Galuszka P."/>
            <person name="Gueldener U."/>
            <person name="Tudzynski B."/>
        </authorList>
    </citation>
    <scope>NUCLEOTIDE SEQUENCE [LARGE SCALE GENOMIC DNA]</scope>
    <source>
        <strain evidence="5">MRC7560</strain>
    </source>
</reference>
<proteinExistence type="predicted"/>
<evidence type="ECO:0000313" key="5">
    <source>
        <dbReference type="Proteomes" id="UP000184255"/>
    </source>
</evidence>
<dbReference type="Pfam" id="PF10428">
    <property type="entry name" value="SOG2"/>
    <property type="match status" value="1"/>
</dbReference>
<dbReference type="PROSITE" id="PS51450">
    <property type="entry name" value="LRR"/>
    <property type="match status" value="2"/>
</dbReference>